<keyword evidence="7" id="KW-0368">Histidine biosynthesis</keyword>
<comment type="pathway">
    <text evidence="2 7">Amino-acid biosynthesis; L-histidine biosynthesis; L-histidine from 5-phospho-alpha-D-ribose 1-diphosphate: step 1/9.</text>
</comment>
<evidence type="ECO:0000256" key="4">
    <source>
        <dbReference type="ARBA" id="ARBA00020397"/>
    </source>
</evidence>
<keyword evidence="12" id="KW-1185">Reference proteome</keyword>
<keyword evidence="5 7" id="KW-0963">Cytoplasm</keyword>
<comment type="caution">
    <text evidence="9">The sequence shown here is derived from an EMBL/GenBank/DDBJ whole genome shotgun (WGS) entry which is preliminary data.</text>
</comment>
<gene>
    <name evidence="7" type="primary">hisZ</name>
    <name evidence="9" type="ORF">KSV97_11205</name>
    <name evidence="10" type="ORF">KSW06_11235</name>
</gene>
<evidence type="ECO:0000313" key="10">
    <source>
        <dbReference type="EMBL" id="MBV3393799.1"/>
    </source>
</evidence>
<reference evidence="9 12" key="1">
    <citation type="submission" date="2021-06" db="EMBL/GenBank/DDBJ databases">
        <title>Collection of gut derived symbiotic bacterial strains cultured from healthy donors.</title>
        <authorList>
            <person name="Lin H."/>
            <person name="Littmann E."/>
            <person name="Pamer E.G."/>
        </authorList>
    </citation>
    <scope>NUCLEOTIDE SEQUENCE</scope>
    <source>
        <strain evidence="10 12">MSK.21.70</strain>
        <strain evidence="9">MSK.21.82</strain>
    </source>
</reference>
<evidence type="ECO:0000256" key="5">
    <source>
        <dbReference type="ARBA" id="ARBA00022490"/>
    </source>
</evidence>
<evidence type="ECO:0000313" key="11">
    <source>
        <dbReference type="Proteomes" id="UP001196408"/>
    </source>
</evidence>
<organism evidence="9 11">
    <name type="scientific">Catenibacterium mitsuokai</name>
    <dbReference type="NCBI Taxonomy" id="100886"/>
    <lineage>
        <taxon>Bacteria</taxon>
        <taxon>Bacillati</taxon>
        <taxon>Bacillota</taxon>
        <taxon>Erysipelotrichia</taxon>
        <taxon>Erysipelotrichales</taxon>
        <taxon>Coprobacillaceae</taxon>
        <taxon>Catenibacterium</taxon>
    </lineage>
</organism>
<evidence type="ECO:0000259" key="8">
    <source>
        <dbReference type="PROSITE" id="PS50862"/>
    </source>
</evidence>
<dbReference type="Proteomes" id="UP001196408">
    <property type="component" value="Unassembled WGS sequence"/>
</dbReference>
<evidence type="ECO:0000256" key="6">
    <source>
        <dbReference type="ARBA" id="ARBA00025246"/>
    </source>
</evidence>
<evidence type="ECO:0000256" key="2">
    <source>
        <dbReference type="ARBA" id="ARBA00004667"/>
    </source>
</evidence>
<comment type="function">
    <text evidence="6 7">Required for the first step of histidine biosynthesis. May allow the feedback regulation of ATP phosphoribosyltransferase activity by histidine.</text>
</comment>
<dbReference type="CDD" id="cd00773">
    <property type="entry name" value="HisRS-like_core"/>
    <property type="match status" value="1"/>
</dbReference>
<comment type="subcellular location">
    <subcellularLocation>
        <location evidence="1 7">Cytoplasm</location>
    </subcellularLocation>
</comment>
<dbReference type="InterPro" id="IPR006195">
    <property type="entry name" value="aa-tRNA-synth_II"/>
</dbReference>
<keyword evidence="9" id="KW-0808">Transferase</keyword>
<dbReference type="GO" id="GO:0016757">
    <property type="term" value="F:glycosyltransferase activity"/>
    <property type="evidence" value="ECO:0007669"/>
    <property type="project" value="UniProtKB-KW"/>
</dbReference>
<dbReference type="GO" id="GO:0000105">
    <property type="term" value="P:L-histidine biosynthetic process"/>
    <property type="evidence" value="ECO:0007669"/>
    <property type="project" value="UniProtKB-UniRule"/>
</dbReference>
<dbReference type="HAMAP" id="MF_00125">
    <property type="entry name" value="HisZ"/>
    <property type="match status" value="1"/>
</dbReference>
<comment type="similarity">
    <text evidence="3 7">Belongs to the class-II aminoacyl-tRNA synthetase family. HisZ subfamily.</text>
</comment>
<dbReference type="InterPro" id="IPR004516">
    <property type="entry name" value="HisRS/HisZ"/>
</dbReference>
<evidence type="ECO:0000256" key="1">
    <source>
        <dbReference type="ARBA" id="ARBA00004496"/>
    </source>
</evidence>
<proteinExistence type="inferred from homology"/>
<dbReference type="PROSITE" id="PS50862">
    <property type="entry name" value="AA_TRNA_LIGASE_II"/>
    <property type="match status" value="1"/>
</dbReference>
<evidence type="ECO:0000313" key="9">
    <source>
        <dbReference type="EMBL" id="MBV3383762.1"/>
    </source>
</evidence>
<dbReference type="Pfam" id="PF13393">
    <property type="entry name" value="tRNA-synt_His"/>
    <property type="match status" value="1"/>
</dbReference>
<keyword evidence="7" id="KW-0028">Amino-acid biosynthesis</keyword>
<dbReference type="EMBL" id="JAHOEL010000136">
    <property type="protein sequence ID" value="MBV3393799.1"/>
    <property type="molecule type" value="Genomic_DNA"/>
</dbReference>
<comment type="subunit">
    <text evidence="7">Heteromultimer composed of HisG and HisZ subunits.</text>
</comment>
<dbReference type="Proteomes" id="UP001197492">
    <property type="component" value="Unassembled WGS sequence"/>
</dbReference>
<dbReference type="InterPro" id="IPR041715">
    <property type="entry name" value="HisRS-like_core"/>
</dbReference>
<sequence length="322" mass="37485">MTLEEFKYLIPEESNDATRMDASLMRTIEEHLRRTFNAHEYQELLLPTFEYADLLSGFGTNEETMFQFINHEGKRITLRTDFTVPIARIYSNAHTDEVRRYSYFGKVYRTQARHKGRSSELFQGGIELFGLPGREGDQECLSLIEETMQNIGLSDLKLELGSAKFYKRLMALVMDRSLTDILKKKKSSDMKHLVEAHDFDEDLNKLLLILPSAFGNIKCLREVKEIVKDEELLEAIEEMESLYEFSKHKENIIFDLCMVPERSYYTGIMMKGFSYYSAHPILQGGRYDHLFDHFYKNVPSIGFSYHLNNVLDAIGKENEAND</sequence>
<dbReference type="PANTHER" id="PTHR11476:SF7">
    <property type="entry name" value="HISTIDINE--TRNA LIGASE"/>
    <property type="match status" value="1"/>
</dbReference>
<keyword evidence="9" id="KW-0328">Glycosyltransferase</keyword>
<dbReference type="AlphaFoldDB" id="A0AAW4MVS2"/>
<dbReference type="PANTHER" id="PTHR11476">
    <property type="entry name" value="HISTIDYL-TRNA SYNTHETASE"/>
    <property type="match status" value="1"/>
</dbReference>
<name>A0AAW4MVS2_9FIRM</name>
<dbReference type="EMBL" id="JAHOEF010000133">
    <property type="protein sequence ID" value="MBV3383762.1"/>
    <property type="molecule type" value="Genomic_DNA"/>
</dbReference>
<comment type="miscellaneous">
    <text evidence="7">This function is generally fulfilled by the C-terminal part of HisG, which is missing in some bacteria such as this one.</text>
</comment>
<protein>
    <recommendedName>
        <fullName evidence="4 7">ATP phosphoribosyltransferase regulatory subunit</fullName>
    </recommendedName>
</protein>
<accession>A0AAW4MVS2</accession>
<evidence type="ECO:0000256" key="7">
    <source>
        <dbReference type="HAMAP-Rule" id="MF_00125"/>
    </source>
</evidence>
<dbReference type="GO" id="GO:0005737">
    <property type="term" value="C:cytoplasm"/>
    <property type="evidence" value="ECO:0007669"/>
    <property type="project" value="UniProtKB-SubCell"/>
</dbReference>
<dbReference type="PIRSF" id="PIRSF001549">
    <property type="entry name" value="His-tRNA_synth"/>
    <property type="match status" value="1"/>
</dbReference>
<dbReference type="InterPro" id="IPR004517">
    <property type="entry name" value="HisZ"/>
</dbReference>
<feature type="domain" description="Aminoacyl-transfer RNA synthetases class-II family profile" evidence="8">
    <location>
        <begin position="24"/>
        <end position="286"/>
    </location>
</feature>
<evidence type="ECO:0000256" key="3">
    <source>
        <dbReference type="ARBA" id="ARBA00005539"/>
    </source>
</evidence>
<evidence type="ECO:0000313" key="12">
    <source>
        <dbReference type="Proteomes" id="UP001197492"/>
    </source>
</evidence>